<name>A0ABD3QB60_9STRA</name>
<accession>A0ABD3QB60</accession>
<feature type="compositionally biased region" description="Basic residues" evidence="1">
    <location>
        <begin position="11"/>
        <end position="20"/>
    </location>
</feature>
<evidence type="ECO:0000313" key="3">
    <source>
        <dbReference type="Proteomes" id="UP001530400"/>
    </source>
</evidence>
<evidence type="ECO:0000256" key="1">
    <source>
        <dbReference type="SAM" id="MobiDB-lite"/>
    </source>
</evidence>
<protein>
    <submittedName>
        <fullName evidence="2">Uncharacterized protein</fullName>
    </submittedName>
</protein>
<dbReference type="AlphaFoldDB" id="A0ABD3QB60"/>
<dbReference type="EMBL" id="JALLPJ020000250">
    <property type="protein sequence ID" value="KAL3797577.1"/>
    <property type="molecule type" value="Genomic_DNA"/>
</dbReference>
<feature type="region of interest" description="Disordered" evidence="1">
    <location>
        <begin position="1"/>
        <end position="21"/>
    </location>
</feature>
<sequence length="509" mass="55050">MFTDSSAPKSPLRRSPRLAKKGIANWRERFEGTDVFRGIDDAQDVSTKPAVKQSPVKQTNTTKKRVMSASDLLATASAKRSKKPAASKITNSICTPNKSIVDPTVAVSPWGLPKDAKVDPKLALSPPLNKTESIMKSAKNRKATPYKPSAKAKAQVQFTSDTVFIEALALRKNVPRKQKTSMKCTSRVGTPLSFGSQPKAATVEASAFSFPSPTEQSNASSGNSVFTFGAVTMKSLTDIDEKCFEEKRLEHYFARIKKQEATKPAFDVVANAEKNDKENDIEVQTDAKPAAAVGSYAKSPAASGLRTAMGSTINWSPIKSSKSTVIKMSSGGNERKQSGTTRVQFASDVVFTTRAPALKARNSTPHKAKSTLSKVSRVTAMSPAQARTTSSLLQTGAVRLNVVYHTNPRKRSNHGTRLIDSGAVRRVVTRHTTPRKLIGNRNMWSPPPTTGKLPNSSVNLTQNEMSTPPKTPESASKRSNASTGGHRYRAALSPQVKEGVKHISKVLFQ</sequence>
<feature type="region of interest" description="Disordered" evidence="1">
    <location>
        <begin position="432"/>
        <end position="496"/>
    </location>
</feature>
<evidence type="ECO:0000313" key="2">
    <source>
        <dbReference type="EMBL" id="KAL3797577.1"/>
    </source>
</evidence>
<keyword evidence="3" id="KW-1185">Reference proteome</keyword>
<proteinExistence type="predicted"/>
<gene>
    <name evidence="2" type="ORF">ACHAWO_012591</name>
</gene>
<organism evidence="2 3">
    <name type="scientific">Cyclotella atomus</name>
    <dbReference type="NCBI Taxonomy" id="382360"/>
    <lineage>
        <taxon>Eukaryota</taxon>
        <taxon>Sar</taxon>
        <taxon>Stramenopiles</taxon>
        <taxon>Ochrophyta</taxon>
        <taxon>Bacillariophyta</taxon>
        <taxon>Coscinodiscophyceae</taxon>
        <taxon>Thalassiosirophycidae</taxon>
        <taxon>Stephanodiscales</taxon>
        <taxon>Stephanodiscaceae</taxon>
        <taxon>Cyclotella</taxon>
    </lineage>
</organism>
<feature type="compositionally biased region" description="Polar residues" evidence="1">
    <location>
        <begin position="452"/>
        <end position="483"/>
    </location>
</feature>
<reference evidence="2 3" key="1">
    <citation type="submission" date="2024-10" db="EMBL/GenBank/DDBJ databases">
        <title>Updated reference genomes for cyclostephanoid diatoms.</title>
        <authorList>
            <person name="Roberts W.R."/>
            <person name="Alverson A.J."/>
        </authorList>
    </citation>
    <scope>NUCLEOTIDE SEQUENCE [LARGE SCALE GENOMIC DNA]</scope>
    <source>
        <strain evidence="2 3">AJA010-31</strain>
    </source>
</reference>
<feature type="region of interest" description="Disordered" evidence="1">
    <location>
        <begin position="43"/>
        <end position="68"/>
    </location>
</feature>
<dbReference type="Proteomes" id="UP001530400">
    <property type="component" value="Unassembled WGS sequence"/>
</dbReference>
<comment type="caution">
    <text evidence="2">The sequence shown here is derived from an EMBL/GenBank/DDBJ whole genome shotgun (WGS) entry which is preliminary data.</text>
</comment>